<feature type="non-terminal residue" evidence="8">
    <location>
        <position position="267"/>
    </location>
</feature>
<dbReference type="PRINTS" id="PR00723">
    <property type="entry name" value="SUBTILISIN"/>
</dbReference>
<dbReference type="PROSITE" id="PS00138">
    <property type="entry name" value="SUBTILASE_SER"/>
    <property type="match status" value="1"/>
</dbReference>
<keyword evidence="9" id="KW-1185">Reference proteome</keyword>
<proteinExistence type="inferred from homology"/>
<evidence type="ECO:0000256" key="4">
    <source>
        <dbReference type="ARBA" id="ARBA00022825"/>
    </source>
</evidence>
<dbReference type="Pfam" id="PF00082">
    <property type="entry name" value="Peptidase_S8"/>
    <property type="match status" value="1"/>
</dbReference>
<dbReference type="InterPro" id="IPR050131">
    <property type="entry name" value="Peptidase_S8_subtilisin-like"/>
</dbReference>
<dbReference type="InterPro" id="IPR023828">
    <property type="entry name" value="Peptidase_S8_Ser-AS"/>
</dbReference>
<dbReference type="SUPFAM" id="SSF52743">
    <property type="entry name" value="Subtilisin-like"/>
    <property type="match status" value="1"/>
</dbReference>
<dbReference type="InterPro" id="IPR036852">
    <property type="entry name" value="Peptidase_S8/S53_dom_sf"/>
</dbReference>
<evidence type="ECO:0000256" key="2">
    <source>
        <dbReference type="ARBA" id="ARBA00022670"/>
    </source>
</evidence>
<dbReference type="GO" id="GO:0005615">
    <property type="term" value="C:extracellular space"/>
    <property type="evidence" value="ECO:0007669"/>
    <property type="project" value="TreeGrafter"/>
</dbReference>
<dbReference type="PROSITE" id="PS00136">
    <property type="entry name" value="SUBTILASE_ASP"/>
    <property type="match status" value="1"/>
</dbReference>
<dbReference type="InterPro" id="IPR023827">
    <property type="entry name" value="Peptidase_S8_Asp-AS"/>
</dbReference>
<dbReference type="STRING" id="1754192.A0A1Y1X1S7"/>
<keyword evidence="2 5" id="KW-0645">Protease</keyword>
<keyword evidence="4 5" id="KW-0720">Serine protease</keyword>
<feature type="active site" description="Charge relay system" evidence="5">
    <location>
        <position position="47"/>
    </location>
</feature>
<dbReference type="InterPro" id="IPR015500">
    <property type="entry name" value="Peptidase_S8_subtilisin-rel"/>
</dbReference>
<dbReference type="AlphaFoldDB" id="A0A1Y1X1S7"/>
<evidence type="ECO:0000313" key="8">
    <source>
        <dbReference type="EMBL" id="ORX79284.1"/>
    </source>
</evidence>
<sequence length="267" mass="29651">NFYYPSSAGQDIDIYLIDDGLIVDHEDFDTTEQKKNCRVDDDKYPLHGIMVTSMAGGNIYGVAKKANLHMIASVLSLDGFLRLINYIIEHGTPYKTVISISRSGGTYSDILNDKINELINEGFILIASAGNNDRDCCAPKDSKEFIAYTGYPQTIVVGATETQYNKGYNKANYSNYGKCVDIFAPGSVTFPDLSEGSRTAYDYVYYVFGTSCATPLVAGVAASIMAEHPEIEFDNEKMRQTLIEMSFKDIIYDIKNNDTPNRFLNNG</sequence>
<comment type="similarity">
    <text evidence="1 5 6">Belongs to the peptidase S8 family.</text>
</comment>
<feature type="non-terminal residue" evidence="8">
    <location>
        <position position="1"/>
    </location>
</feature>
<dbReference type="PANTHER" id="PTHR43806:SF11">
    <property type="entry name" value="CEREVISIN-RELATED"/>
    <property type="match status" value="1"/>
</dbReference>
<evidence type="ECO:0000256" key="5">
    <source>
        <dbReference type="PROSITE-ProRule" id="PRU01240"/>
    </source>
</evidence>
<dbReference type="GO" id="GO:0004252">
    <property type="term" value="F:serine-type endopeptidase activity"/>
    <property type="evidence" value="ECO:0007669"/>
    <property type="project" value="UniProtKB-UniRule"/>
</dbReference>
<dbReference type="PROSITE" id="PS51892">
    <property type="entry name" value="SUBTILASE"/>
    <property type="match status" value="1"/>
</dbReference>
<reference evidence="8 9" key="2">
    <citation type="submission" date="2016-08" db="EMBL/GenBank/DDBJ databases">
        <title>Pervasive Adenine N6-methylation of Active Genes in Fungi.</title>
        <authorList>
            <consortium name="DOE Joint Genome Institute"/>
            <person name="Mondo S.J."/>
            <person name="Dannebaum R.O."/>
            <person name="Kuo R.C."/>
            <person name="Labutti K."/>
            <person name="Haridas S."/>
            <person name="Kuo A."/>
            <person name="Salamov A."/>
            <person name="Ahrendt S.R."/>
            <person name="Lipzen A."/>
            <person name="Sullivan W."/>
            <person name="Andreopoulos W.B."/>
            <person name="Clum A."/>
            <person name="Lindquist E."/>
            <person name="Daum C."/>
            <person name="Ramamoorthy G.K."/>
            <person name="Gryganskyi A."/>
            <person name="Culley D."/>
            <person name="Magnuson J.K."/>
            <person name="James T.Y."/>
            <person name="O'Malley M.A."/>
            <person name="Stajich J.E."/>
            <person name="Spatafora J.W."/>
            <person name="Visel A."/>
            <person name="Grigoriev I.V."/>
        </authorList>
    </citation>
    <scope>NUCLEOTIDE SEQUENCE [LARGE SCALE GENOMIC DNA]</scope>
    <source>
        <strain evidence="8 9">S4</strain>
    </source>
</reference>
<dbReference type="EMBL" id="MCFG01000180">
    <property type="protein sequence ID" value="ORX79284.1"/>
    <property type="molecule type" value="Genomic_DNA"/>
</dbReference>
<gene>
    <name evidence="8" type="ORF">BCR32DRAFT_185001</name>
</gene>
<feature type="active site" description="Charge relay system" evidence="5">
    <location>
        <position position="211"/>
    </location>
</feature>
<name>A0A1Y1X1S7_9FUNG</name>
<comment type="caution">
    <text evidence="8">The sequence shown here is derived from an EMBL/GenBank/DDBJ whole genome shotgun (WGS) entry which is preliminary data.</text>
</comment>
<feature type="domain" description="Peptidase S8/S53" evidence="7">
    <location>
        <begin position="10"/>
        <end position="246"/>
    </location>
</feature>
<evidence type="ECO:0000256" key="3">
    <source>
        <dbReference type="ARBA" id="ARBA00022801"/>
    </source>
</evidence>
<evidence type="ECO:0000313" key="9">
    <source>
        <dbReference type="Proteomes" id="UP000193944"/>
    </source>
</evidence>
<dbReference type="OrthoDB" id="1896086at2759"/>
<reference evidence="8 9" key="1">
    <citation type="submission" date="2016-08" db="EMBL/GenBank/DDBJ databases">
        <title>A Parts List for Fungal Cellulosomes Revealed by Comparative Genomics.</title>
        <authorList>
            <consortium name="DOE Joint Genome Institute"/>
            <person name="Haitjema C.H."/>
            <person name="Gilmore S.P."/>
            <person name="Henske J.K."/>
            <person name="Solomon K.V."/>
            <person name="De Groot R."/>
            <person name="Kuo A."/>
            <person name="Mondo S.J."/>
            <person name="Salamov A.A."/>
            <person name="Labutti K."/>
            <person name="Zhao Z."/>
            <person name="Chiniquy J."/>
            <person name="Barry K."/>
            <person name="Brewer H.M."/>
            <person name="Purvine S.O."/>
            <person name="Wright A.T."/>
            <person name="Boxma B."/>
            <person name="Van Alen T."/>
            <person name="Hackstein J.H."/>
            <person name="Baker S.E."/>
            <person name="Grigoriev I.V."/>
            <person name="O'Malley M.A."/>
        </authorList>
    </citation>
    <scope>NUCLEOTIDE SEQUENCE [LARGE SCALE GENOMIC DNA]</scope>
    <source>
        <strain evidence="8 9">S4</strain>
    </source>
</reference>
<protein>
    <submittedName>
        <fullName evidence="8">Subtilisin-like protein</fullName>
    </submittedName>
</protein>
<dbReference type="PANTHER" id="PTHR43806">
    <property type="entry name" value="PEPTIDASE S8"/>
    <property type="match status" value="1"/>
</dbReference>
<keyword evidence="3 5" id="KW-0378">Hydrolase</keyword>
<feature type="active site" description="Charge relay system" evidence="5">
    <location>
        <position position="18"/>
    </location>
</feature>
<evidence type="ECO:0000256" key="6">
    <source>
        <dbReference type="RuleBase" id="RU003355"/>
    </source>
</evidence>
<evidence type="ECO:0000256" key="1">
    <source>
        <dbReference type="ARBA" id="ARBA00011073"/>
    </source>
</evidence>
<dbReference type="InterPro" id="IPR000209">
    <property type="entry name" value="Peptidase_S8/S53_dom"/>
</dbReference>
<dbReference type="Proteomes" id="UP000193944">
    <property type="component" value="Unassembled WGS sequence"/>
</dbReference>
<organism evidence="8 9">
    <name type="scientific">Anaeromyces robustus</name>
    <dbReference type="NCBI Taxonomy" id="1754192"/>
    <lineage>
        <taxon>Eukaryota</taxon>
        <taxon>Fungi</taxon>
        <taxon>Fungi incertae sedis</taxon>
        <taxon>Chytridiomycota</taxon>
        <taxon>Chytridiomycota incertae sedis</taxon>
        <taxon>Neocallimastigomycetes</taxon>
        <taxon>Neocallimastigales</taxon>
        <taxon>Neocallimastigaceae</taxon>
        <taxon>Anaeromyces</taxon>
    </lineage>
</organism>
<dbReference type="Gene3D" id="3.40.50.200">
    <property type="entry name" value="Peptidase S8/S53 domain"/>
    <property type="match status" value="1"/>
</dbReference>
<accession>A0A1Y1X1S7</accession>
<evidence type="ECO:0000259" key="7">
    <source>
        <dbReference type="Pfam" id="PF00082"/>
    </source>
</evidence>
<dbReference type="GO" id="GO:0006508">
    <property type="term" value="P:proteolysis"/>
    <property type="evidence" value="ECO:0007669"/>
    <property type="project" value="UniProtKB-KW"/>
</dbReference>